<gene>
    <name evidence="12" type="ORF">GSLYS_00014997001</name>
</gene>
<dbReference type="Proteomes" id="UP001497497">
    <property type="component" value="Unassembled WGS sequence"/>
</dbReference>
<reference evidence="12 13" key="1">
    <citation type="submission" date="2024-04" db="EMBL/GenBank/DDBJ databases">
        <authorList>
            <consortium name="Genoscope - CEA"/>
            <person name="William W."/>
        </authorList>
    </citation>
    <scope>NUCLEOTIDE SEQUENCE [LARGE SCALE GENOMIC DNA]</scope>
</reference>
<dbReference type="EMBL" id="CAXITT010000430">
    <property type="protein sequence ID" value="CAL1541391.1"/>
    <property type="molecule type" value="Genomic_DNA"/>
</dbReference>
<dbReference type="GO" id="GO:0000444">
    <property type="term" value="C:MIS12/MIND type complex"/>
    <property type="evidence" value="ECO:0007669"/>
    <property type="project" value="InterPro"/>
</dbReference>
<dbReference type="PANTHER" id="PTHR15459">
    <property type="entry name" value="POLYAMINE-MODULATED FACTOR 1"/>
    <property type="match status" value="1"/>
</dbReference>
<evidence type="ECO:0000256" key="11">
    <source>
        <dbReference type="SAM" id="MobiDB-lite"/>
    </source>
</evidence>
<accession>A0AAV2I676</accession>
<evidence type="ECO:0000256" key="1">
    <source>
        <dbReference type="ARBA" id="ARBA00004123"/>
    </source>
</evidence>
<keyword evidence="6" id="KW-0995">Kinetochore</keyword>
<evidence type="ECO:0000256" key="4">
    <source>
        <dbReference type="ARBA" id="ARBA00022618"/>
    </source>
</evidence>
<dbReference type="GO" id="GO:0005634">
    <property type="term" value="C:nucleus"/>
    <property type="evidence" value="ECO:0007669"/>
    <property type="project" value="UniProtKB-SubCell"/>
</dbReference>
<keyword evidence="3" id="KW-0158">Chromosome</keyword>
<name>A0AAV2I676_LYMST</name>
<keyword evidence="13" id="KW-1185">Reference proteome</keyword>
<evidence type="ECO:0000256" key="6">
    <source>
        <dbReference type="ARBA" id="ARBA00022838"/>
    </source>
</evidence>
<dbReference type="AlphaFoldDB" id="A0AAV2I676"/>
<evidence type="ECO:0000256" key="9">
    <source>
        <dbReference type="ARBA" id="ARBA00023328"/>
    </source>
</evidence>
<keyword evidence="8" id="KW-0131">Cell cycle</keyword>
<dbReference type="GO" id="GO:0051301">
    <property type="term" value="P:cell division"/>
    <property type="evidence" value="ECO:0007669"/>
    <property type="project" value="UniProtKB-KW"/>
</dbReference>
<evidence type="ECO:0000313" key="13">
    <source>
        <dbReference type="Proteomes" id="UP001497497"/>
    </source>
</evidence>
<evidence type="ECO:0000313" key="12">
    <source>
        <dbReference type="EMBL" id="CAL1541391.1"/>
    </source>
</evidence>
<evidence type="ECO:0000256" key="2">
    <source>
        <dbReference type="ARBA" id="ARBA00004629"/>
    </source>
</evidence>
<proteinExistence type="predicted"/>
<keyword evidence="7" id="KW-0539">Nucleus</keyword>
<feature type="coiled-coil region" evidence="10">
    <location>
        <begin position="95"/>
        <end position="166"/>
    </location>
</feature>
<dbReference type="InterPro" id="IPR007128">
    <property type="entry name" value="PMF1/Nnf1"/>
</dbReference>
<dbReference type="PANTHER" id="PTHR15459:SF3">
    <property type="entry name" value="POLYAMINE-MODULATED FACTOR 1"/>
    <property type="match status" value="1"/>
</dbReference>
<protein>
    <submittedName>
        <fullName evidence="12">Uncharacterized protein</fullName>
    </submittedName>
</protein>
<dbReference type="GO" id="GO:0007059">
    <property type="term" value="P:chromosome segregation"/>
    <property type="evidence" value="ECO:0007669"/>
    <property type="project" value="TreeGrafter"/>
</dbReference>
<comment type="caution">
    <text evidence="12">The sequence shown here is derived from an EMBL/GenBank/DDBJ whole genome shotgun (WGS) entry which is preliminary data.</text>
</comment>
<keyword evidence="10" id="KW-0175">Coiled coil</keyword>
<evidence type="ECO:0000256" key="3">
    <source>
        <dbReference type="ARBA" id="ARBA00022454"/>
    </source>
</evidence>
<feature type="compositionally biased region" description="Low complexity" evidence="11">
    <location>
        <begin position="1"/>
        <end position="10"/>
    </location>
</feature>
<evidence type="ECO:0000256" key="8">
    <source>
        <dbReference type="ARBA" id="ARBA00023306"/>
    </source>
</evidence>
<dbReference type="Pfam" id="PF03980">
    <property type="entry name" value="Nnf1"/>
    <property type="match status" value="1"/>
</dbReference>
<evidence type="ECO:0000256" key="7">
    <source>
        <dbReference type="ARBA" id="ARBA00023242"/>
    </source>
</evidence>
<organism evidence="12 13">
    <name type="scientific">Lymnaea stagnalis</name>
    <name type="common">Great pond snail</name>
    <name type="synonym">Helix stagnalis</name>
    <dbReference type="NCBI Taxonomy" id="6523"/>
    <lineage>
        <taxon>Eukaryota</taxon>
        <taxon>Metazoa</taxon>
        <taxon>Spiralia</taxon>
        <taxon>Lophotrochozoa</taxon>
        <taxon>Mollusca</taxon>
        <taxon>Gastropoda</taxon>
        <taxon>Heterobranchia</taxon>
        <taxon>Euthyneura</taxon>
        <taxon>Panpulmonata</taxon>
        <taxon>Hygrophila</taxon>
        <taxon>Lymnaeoidea</taxon>
        <taxon>Lymnaeidae</taxon>
        <taxon>Lymnaea</taxon>
    </lineage>
</organism>
<keyword evidence="9" id="KW-0137">Centromere</keyword>
<keyword evidence="4" id="KW-0132">Cell division</keyword>
<evidence type="ECO:0000256" key="10">
    <source>
        <dbReference type="SAM" id="Coils"/>
    </source>
</evidence>
<comment type="subcellular location">
    <subcellularLocation>
        <location evidence="2">Chromosome</location>
        <location evidence="2">Centromere</location>
        <location evidence="2">Kinetochore</location>
    </subcellularLocation>
    <subcellularLocation>
        <location evidence="1">Nucleus</location>
    </subcellularLocation>
</comment>
<evidence type="ECO:0000256" key="5">
    <source>
        <dbReference type="ARBA" id="ARBA00022776"/>
    </source>
</evidence>
<feature type="region of interest" description="Disordered" evidence="11">
    <location>
        <begin position="1"/>
        <end position="32"/>
    </location>
</feature>
<keyword evidence="5" id="KW-0498">Mitosis</keyword>
<feature type="compositionally biased region" description="Basic and acidic residues" evidence="11">
    <location>
        <begin position="15"/>
        <end position="24"/>
    </location>
</feature>
<sequence length="220" mass="25687">MESSSEQQQENTSMEGEKENETATDHIQNPTDSISFEKLKNAVEKSIQKITSKRNLLYIKEHFRDLYRADSKNVTELYKSMMSQLESMIKEEIDLQIENNKVKDLLNNLDKINLEYRNQTQRKWRPSGNPEEDIKAHMYESNKVEVQQLEKILSTLESQNKYLNERVVTTNEKLQASIQMVESHCSNWHEAANVISDTTKKQLIDMSMNPTIFLQTESHG</sequence>